<evidence type="ECO:0000313" key="1">
    <source>
        <dbReference type="EMBL" id="JAH51634.1"/>
    </source>
</evidence>
<organism evidence="1">
    <name type="scientific">Anguilla anguilla</name>
    <name type="common">European freshwater eel</name>
    <name type="synonym">Muraena anguilla</name>
    <dbReference type="NCBI Taxonomy" id="7936"/>
    <lineage>
        <taxon>Eukaryota</taxon>
        <taxon>Metazoa</taxon>
        <taxon>Chordata</taxon>
        <taxon>Craniata</taxon>
        <taxon>Vertebrata</taxon>
        <taxon>Euteleostomi</taxon>
        <taxon>Actinopterygii</taxon>
        <taxon>Neopterygii</taxon>
        <taxon>Teleostei</taxon>
        <taxon>Anguilliformes</taxon>
        <taxon>Anguillidae</taxon>
        <taxon>Anguilla</taxon>
    </lineage>
</organism>
<dbReference type="AlphaFoldDB" id="A0A0E9TD55"/>
<dbReference type="EMBL" id="GBXM01056943">
    <property type="protein sequence ID" value="JAH51634.1"/>
    <property type="molecule type" value="Transcribed_RNA"/>
</dbReference>
<proteinExistence type="predicted"/>
<reference evidence="1" key="2">
    <citation type="journal article" date="2015" name="Fish Shellfish Immunol.">
        <title>Early steps in the European eel (Anguilla anguilla)-Vibrio vulnificus interaction in the gills: Role of the RtxA13 toxin.</title>
        <authorList>
            <person name="Callol A."/>
            <person name="Pajuelo D."/>
            <person name="Ebbesson L."/>
            <person name="Teles M."/>
            <person name="MacKenzie S."/>
            <person name="Amaro C."/>
        </authorList>
    </citation>
    <scope>NUCLEOTIDE SEQUENCE</scope>
</reference>
<reference evidence="1" key="1">
    <citation type="submission" date="2014-11" db="EMBL/GenBank/DDBJ databases">
        <authorList>
            <person name="Amaro Gonzalez C."/>
        </authorList>
    </citation>
    <scope>NUCLEOTIDE SEQUENCE</scope>
</reference>
<name>A0A0E9TD55_ANGAN</name>
<accession>A0A0E9TD55</accession>
<protein>
    <submittedName>
        <fullName evidence="1">Uncharacterized protein</fullName>
    </submittedName>
</protein>
<sequence length="77" mass="8479">MSAQYRGVHFSHVSRSGDIFKFMGLHEVTWELIDNFLGTLGNITSSSEHKGERSDGLWHQAQGDLVPTIPSLLAPLG</sequence>